<dbReference type="InterPro" id="IPR010158">
    <property type="entry name" value="Amidase_Cbmase"/>
</dbReference>
<organism evidence="5 6">
    <name type="scientific">Thalassovita mediterranea</name>
    <dbReference type="NCBI Taxonomy" id="340021"/>
    <lineage>
        <taxon>Bacteria</taxon>
        <taxon>Pseudomonadati</taxon>
        <taxon>Pseudomonadota</taxon>
        <taxon>Alphaproteobacteria</taxon>
        <taxon>Rhodobacterales</taxon>
        <taxon>Roseobacteraceae</taxon>
        <taxon>Thalassovita</taxon>
    </lineage>
</organism>
<dbReference type="SUPFAM" id="SSF53187">
    <property type="entry name" value="Zn-dependent exopeptidases"/>
    <property type="match status" value="1"/>
</dbReference>
<sequence length="501" mass="53699">MTTSLIIKPEQKRLNRSIHTGVGQTNIRINLAPETGNRAQFARQMPEQRHHGCKRLDRSAEQRQGGREDVLLGECQFKGMRDAVPQTPWDIYEPEKMGCSMRIDADRFLGDLHSLRGFGAAGVGKGVVRPAYSDADLAARRWLAEQMQDAGLRVEVDAMGNLFGLADGPSLLLGSHSDSQPEGGWLDGALGVIAALEVARAAQEAGGPAVSVVSFQDEEGRFGVTTGSAVWSGQLSQADADLLVDHAGVSLGDARHAVAEMVTGPVSPSQFTGFVELHIEQGPTLDSSGEKIGVVTDIVGIRDMKVTFEGQQNHAGTTPMHLRRDAFQAVSAFNALLNDRLRNVVTPQTVWTIGHLSLHPNASSIVPGRAVFSMQWRDADADRLARMEEIIRTSASEIAQAQGVALSYGPLLGLEPVSMDQRLRAALEAGAETVALGKWRKMPSGALHDATNVSRLMPVAMLFVPSIGGLSHTFEEDTDEDDLVAGVQVLAQAVAQLGSKT</sequence>
<feature type="region of interest" description="Disordered" evidence="3">
    <location>
        <begin position="45"/>
        <end position="65"/>
    </location>
</feature>
<evidence type="ECO:0000259" key="4">
    <source>
        <dbReference type="Pfam" id="PF07687"/>
    </source>
</evidence>
<dbReference type="InterPro" id="IPR011650">
    <property type="entry name" value="Peptidase_M20_dimer"/>
</dbReference>
<dbReference type="Proteomes" id="UP000051681">
    <property type="component" value="Unassembled WGS sequence"/>
</dbReference>
<dbReference type="NCBIfam" id="NF009529">
    <property type="entry name" value="PRK12893.1-2"/>
    <property type="match status" value="1"/>
</dbReference>
<dbReference type="SUPFAM" id="SSF55031">
    <property type="entry name" value="Bacterial exopeptidase dimerisation domain"/>
    <property type="match status" value="1"/>
</dbReference>
<evidence type="ECO:0000256" key="1">
    <source>
        <dbReference type="ARBA" id="ARBA00006153"/>
    </source>
</evidence>
<dbReference type="Pfam" id="PF01546">
    <property type="entry name" value="Peptidase_M20"/>
    <property type="match status" value="1"/>
</dbReference>
<dbReference type="Pfam" id="PF07687">
    <property type="entry name" value="M20_dimer"/>
    <property type="match status" value="1"/>
</dbReference>
<reference evidence="5 6" key="1">
    <citation type="submission" date="2015-09" db="EMBL/GenBank/DDBJ databases">
        <authorList>
            <consortium name="Swine Surveillance"/>
        </authorList>
    </citation>
    <scope>NUCLEOTIDE SEQUENCE [LARGE SCALE GENOMIC DNA]</scope>
    <source>
        <strain evidence="5 6">CECT 8383</strain>
    </source>
</reference>
<dbReference type="NCBIfam" id="TIGR01879">
    <property type="entry name" value="hydantase"/>
    <property type="match status" value="1"/>
</dbReference>
<dbReference type="CDD" id="cd03884">
    <property type="entry name" value="M20_bAS"/>
    <property type="match status" value="1"/>
</dbReference>
<dbReference type="InterPro" id="IPR002933">
    <property type="entry name" value="Peptidase_M20"/>
</dbReference>
<proteinExistence type="inferred from homology"/>
<dbReference type="STRING" id="340021.TM5383_03325"/>
<name>A0A0P1HGR2_9RHOB</name>
<evidence type="ECO:0000256" key="3">
    <source>
        <dbReference type="SAM" id="MobiDB-lite"/>
    </source>
</evidence>
<evidence type="ECO:0000256" key="2">
    <source>
        <dbReference type="ARBA" id="ARBA00022801"/>
    </source>
</evidence>
<protein>
    <submittedName>
        <fullName evidence="5">Allantoate amidohydrolase</fullName>
        <ecNumber evidence="5">3.5.3.-</ecNumber>
    </submittedName>
</protein>
<dbReference type="Gene3D" id="3.40.630.10">
    <property type="entry name" value="Zn peptidases"/>
    <property type="match status" value="1"/>
</dbReference>
<feature type="compositionally biased region" description="Basic and acidic residues" evidence="3">
    <location>
        <begin position="46"/>
        <end position="65"/>
    </location>
</feature>
<gene>
    <name evidence="5" type="primary">allC</name>
    <name evidence="5" type="ORF">TM5383_03325</name>
</gene>
<keyword evidence="6" id="KW-1185">Reference proteome</keyword>
<keyword evidence="2 5" id="KW-0378">Hydrolase</keyword>
<comment type="similarity">
    <text evidence="1">Belongs to the peptidase M20 family.</text>
</comment>
<dbReference type="AlphaFoldDB" id="A0A0P1HGR2"/>
<dbReference type="Gene3D" id="3.30.70.360">
    <property type="match status" value="1"/>
</dbReference>
<dbReference type="GO" id="GO:0016813">
    <property type="term" value="F:hydrolase activity, acting on carbon-nitrogen (but not peptide) bonds, in linear amidines"/>
    <property type="evidence" value="ECO:0007669"/>
    <property type="project" value="InterPro"/>
</dbReference>
<dbReference type="EMBL" id="CYSF01000019">
    <property type="protein sequence ID" value="CUH86082.1"/>
    <property type="molecule type" value="Genomic_DNA"/>
</dbReference>
<dbReference type="InterPro" id="IPR036264">
    <property type="entry name" value="Bact_exopeptidase_dim_dom"/>
</dbReference>
<evidence type="ECO:0000313" key="6">
    <source>
        <dbReference type="Proteomes" id="UP000051681"/>
    </source>
</evidence>
<feature type="domain" description="Peptidase M20 dimerisation" evidence="4">
    <location>
        <begin position="300"/>
        <end position="397"/>
    </location>
</feature>
<dbReference type="PANTHER" id="PTHR32494">
    <property type="entry name" value="ALLANTOATE DEIMINASE-RELATED"/>
    <property type="match status" value="1"/>
</dbReference>
<dbReference type="EC" id="3.5.3.-" evidence="5"/>
<dbReference type="PANTHER" id="PTHR32494:SF5">
    <property type="entry name" value="ALLANTOATE AMIDOHYDROLASE"/>
    <property type="match status" value="1"/>
</dbReference>
<evidence type="ECO:0000313" key="5">
    <source>
        <dbReference type="EMBL" id="CUH86082.1"/>
    </source>
</evidence>
<accession>A0A0P1HGR2</accession>